<accession>A0AAQ4E4R4</accession>
<evidence type="ECO:0000313" key="4">
    <source>
        <dbReference type="Proteomes" id="UP001321473"/>
    </source>
</evidence>
<evidence type="ECO:0000256" key="1">
    <source>
        <dbReference type="SAM" id="MobiDB-lite"/>
    </source>
</evidence>
<proteinExistence type="predicted"/>
<feature type="region of interest" description="Disordered" evidence="1">
    <location>
        <begin position="89"/>
        <end position="118"/>
    </location>
</feature>
<evidence type="ECO:0000256" key="2">
    <source>
        <dbReference type="SAM" id="SignalP"/>
    </source>
</evidence>
<dbReference type="Proteomes" id="UP001321473">
    <property type="component" value="Unassembled WGS sequence"/>
</dbReference>
<evidence type="ECO:0000313" key="3">
    <source>
        <dbReference type="EMBL" id="KAK8769690.1"/>
    </source>
</evidence>
<feature type="chain" id="PRO_5042961847" description="Secreted protein" evidence="2">
    <location>
        <begin position="25"/>
        <end position="118"/>
    </location>
</feature>
<dbReference type="EMBL" id="JARKHS020022251">
    <property type="protein sequence ID" value="KAK8769690.1"/>
    <property type="molecule type" value="Genomic_DNA"/>
</dbReference>
<name>A0AAQ4E4R4_AMBAM</name>
<gene>
    <name evidence="3" type="ORF">V5799_013845</name>
</gene>
<reference evidence="3 4" key="1">
    <citation type="journal article" date="2023" name="Arcadia Sci">
        <title>De novo assembly of a long-read Amblyomma americanum tick genome.</title>
        <authorList>
            <person name="Chou S."/>
            <person name="Poskanzer K.E."/>
            <person name="Rollins M."/>
            <person name="Thuy-Boun P.S."/>
        </authorList>
    </citation>
    <scope>NUCLEOTIDE SEQUENCE [LARGE SCALE GENOMIC DNA]</scope>
    <source>
        <strain evidence="3">F_SG_1</strain>
        <tissue evidence="3">Salivary glands</tissue>
    </source>
</reference>
<comment type="caution">
    <text evidence="3">The sequence shown here is derived from an EMBL/GenBank/DDBJ whole genome shotgun (WGS) entry which is preliminary data.</text>
</comment>
<evidence type="ECO:0008006" key="5">
    <source>
        <dbReference type="Google" id="ProtNLM"/>
    </source>
</evidence>
<feature type="signal peptide" evidence="2">
    <location>
        <begin position="1"/>
        <end position="24"/>
    </location>
</feature>
<dbReference type="AlphaFoldDB" id="A0AAQ4E4R4"/>
<feature type="compositionally biased region" description="Basic residues" evidence="1">
    <location>
        <begin position="89"/>
        <end position="105"/>
    </location>
</feature>
<keyword evidence="4" id="KW-1185">Reference proteome</keyword>
<organism evidence="3 4">
    <name type="scientific">Amblyomma americanum</name>
    <name type="common">Lone star tick</name>
    <dbReference type="NCBI Taxonomy" id="6943"/>
    <lineage>
        <taxon>Eukaryota</taxon>
        <taxon>Metazoa</taxon>
        <taxon>Ecdysozoa</taxon>
        <taxon>Arthropoda</taxon>
        <taxon>Chelicerata</taxon>
        <taxon>Arachnida</taxon>
        <taxon>Acari</taxon>
        <taxon>Parasitiformes</taxon>
        <taxon>Ixodida</taxon>
        <taxon>Ixodoidea</taxon>
        <taxon>Ixodidae</taxon>
        <taxon>Amblyomminae</taxon>
        <taxon>Amblyomma</taxon>
    </lineage>
</organism>
<keyword evidence="2" id="KW-0732">Signal</keyword>
<protein>
    <recommendedName>
        <fullName evidence="5">Secreted protein</fullName>
    </recommendedName>
</protein>
<sequence>MIKSAVAVLLCAALLCALLHGSECLLKKQKCGKIIASKFTNIFGRTPYCKYLCRSFPPKVESEAEGTPCWGLRGKGTCQNGRCEVTEHKHVRPRPAVPKPRKPTRSRYVPESYPKNVD</sequence>